<name>A0AAD0NLW0_9ACTN</name>
<evidence type="ECO:0000256" key="5">
    <source>
        <dbReference type="ARBA" id="ARBA00023136"/>
    </source>
</evidence>
<dbReference type="GO" id="GO:0005886">
    <property type="term" value="C:plasma membrane"/>
    <property type="evidence" value="ECO:0007669"/>
    <property type="project" value="TreeGrafter"/>
</dbReference>
<accession>A0AAD0NLW0</accession>
<keyword evidence="8" id="KW-1185">Reference proteome</keyword>
<dbReference type="AlphaFoldDB" id="A0AAD0NLW0"/>
<dbReference type="GO" id="GO:0051301">
    <property type="term" value="P:cell division"/>
    <property type="evidence" value="ECO:0007669"/>
    <property type="project" value="UniProtKB-KW"/>
</dbReference>
<reference evidence="7 8" key="1">
    <citation type="submission" date="2016-04" db="EMBL/GenBank/DDBJ databases">
        <title>Complete genome sequence of the haloalkaliphilic hydrocarbon-degrading bacterium Dietzia psychralcaliphila ILA-1T, isolated from a drain of a fish product-processing plant.</title>
        <authorList>
            <person name="Zhao J."/>
            <person name="Hu B."/>
            <person name="Geng S."/>
            <person name="Nie Y."/>
            <person name="Tang Y."/>
        </authorList>
    </citation>
    <scope>NUCLEOTIDE SEQUENCE [LARGE SCALE GENOMIC DNA]</scope>
    <source>
        <strain evidence="7 8">ILA-1</strain>
    </source>
</reference>
<feature type="transmembrane region" description="Helical" evidence="6">
    <location>
        <begin position="80"/>
        <end position="99"/>
    </location>
</feature>
<comment type="subcellular location">
    <subcellularLocation>
        <location evidence="1">Membrane</location>
        <topology evidence="1">Multi-pass membrane protein</topology>
    </subcellularLocation>
</comment>
<keyword evidence="3" id="KW-0133">Cell shape</keyword>
<feature type="transmembrane region" description="Helical" evidence="6">
    <location>
        <begin position="391"/>
        <end position="412"/>
    </location>
</feature>
<dbReference type="PANTHER" id="PTHR30474">
    <property type="entry name" value="CELL CYCLE PROTEIN"/>
    <property type="match status" value="1"/>
</dbReference>
<dbReference type="GO" id="GO:0015648">
    <property type="term" value="F:lipid-linked peptidoglycan transporter activity"/>
    <property type="evidence" value="ECO:0007669"/>
    <property type="project" value="TreeGrafter"/>
</dbReference>
<evidence type="ECO:0000256" key="4">
    <source>
        <dbReference type="ARBA" id="ARBA00022989"/>
    </source>
</evidence>
<feature type="transmembrane region" description="Helical" evidence="6">
    <location>
        <begin position="23"/>
        <end position="40"/>
    </location>
</feature>
<feature type="transmembrane region" description="Helical" evidence="6">
    <location>
        <begin position="274"/>
        <end position="293"/>
    </location>
</feature>
<feature type="transmembrane region" description="Helical" evidence="6">
    <location>
        <begin position="424"/>
        <end position="443"/>
    </location>
</feature>
<evidence type="ECO:0000256" key="6">
    <source>
        <dbReference type="SAM" id="Phobius"/>
    </source>
</evidence>
<feature type="transmembrane region" description="Helical" evidence="6">
    <location>
        <begin position="119"/>
        <end position="140"/>
    </location>
</feature>
<feature type="transmembrane region" description="Helical" evidence="6">
    <location>
        <begin position="52"/>
        <end position="73"/>
    </location>
</feature>
<protein>
    <submittedName>
        <fullName evidence="7">Cell division protein FtsW</fullName>
    </submittedName>
</protein>
<evidence type="ECO:0000256" key="1">
    <source>
        <dbReference type="ARBA" id="ARBA00004141"/>
    </source>
</evidence>
<evidence type="ECO:0000256" key="3">
    <source>
        <dbReference type="ARBA" id="ARBA00022960"/>
    </source>
</evidence>
<organism evidence="7 8">
    <name type="scientific">Dietzia psychralcaliphila</name>
    <dbReference type="NCBI Taxonomy" id="139021"/>
    <lineage>
        <taxon>Bacteria</taxon>
        <taxon>Bacillati</taxon>
        <taxon>Actinomycetota</taxon>
        <taxon>Actinomycetes</taxon>
        <taxon>Mycobacteriales</taxon>
        <taxon>Dietziaceae</taxon>
        <taxon>Dietzia</taxon>
    </lineage>
</organism>
<dbReference type="KEGG" id="dpc:A6048_00175"/>
<dbReference type="Proteomes" id="UP000244903">
    <property type="component" value="Chromosome"/>
</dbReference>
<proteinExistence type="predicted"/>
<keyword evidence="5 6" id="KW-0472">Membrane</keyword>
<evidence type="ECO:0000313" key="8">
    <source>
        <dbReference type="Proteomes" id="UP000244903"/>
    </source>
</evidence>
<keyword evidence="7" id="KW-0131">Cell cycle</keyword>
<dbReference type="PANTHER" id="PTHR30474:SF3">
    <property type="entry name" value="PEPTIDOGLYCAN GLYCOSYLTRANSFERASE RODA"/>
    <property type="match status" value="1"/>
</dbReference>
<dbReference type="Pfam" id="PF01098">
    <property type="entry name" value="FTSW_RODA_SPOVE"/>
    <property type="match status" value="1"/>
</dbReference>
<feature type="transmembrane region" description="Helical" evidence="6">
    <location>
        <begin position="187"/>
        <end position="207"/>
    </location>
</feature>
<dbReference type="GO" id="GO:0008360">
    <property type="term" value="P:regulation of cell shape"/>
    <property type="evidence" value="ECO:0007669"/>
    <property type="project" value="UniProtKB-KW"/>
</dbReference>
<keyword evidence="4 6" id="KW-1133">Transmembrane helix</keyword>
<feature type="transmembrane region" description="Helical" evidence="6">
    <location>
        <begin position="358"/>
        <end position="379"/>
    </location>
</feature>
<dbReference type="GO" id="GO:0032153">
    <property type="term" value="C:cell division site"/>
    <property type="evidence" value="ECO:0007669"/>
    <property type="project" value="TreeGrafter"/>
</dbReference>
<feature type="transmembrane region" description="Helical" evidence="6">
    <location>
        <begin position="149"/>
        <end position="167"/>
    </location>
</feature>
<sequence>MTAPASATGTPAAPAPPRRGKELVLLVAASVIVGFALLLVQLAQEQELSLTLLWLTLAYLGLCGGAHLLIRWLAPFSDPVLLPAVALLNGLGLVLIYRLDLAYAARAVANGNDPPGMDVTRQLLWTLIGLAFMAVVLYFLRDHRVLSRYGYTMGFAGLVLLAIPAVLPARFSEINGAKNWIILPGFTIQPGEFAKILLIVFFASILVEKRELFTSAGRRILGVDLPRGRDLGPIIVAWFLSLGVLVFNTDLGMALLLFATVLTMLYVATERVSWLLIGVVLVGIGGVLAYALFGHVRVRFQIWQDPFAYFDTGGYQSSQALFGLASGGMGGTGLGNGRPDQVPFAGTDFITSTIGEELGLIGLAAVLMIYAIIVLRGIRVGLTIRDSFGKLVAVGLAFTMAIQMFVVVGGVSTLIPLTGLTLPFMAYGGSSLLANYALLAILLRLSNDARRPLPTPRQAPALAEAATGMMRTPLLSRVRKSG</sequence>
<dbReference type="InterPro" id="IPR001182">
    <property type="entry name" value="FtsW/RodA"/>
</dbReference>
<dbReference type="RefSeq" id="WP_107747198.1">
    <property type="nucleotide sequence ID" value="NZ_CP015453.1"/>
</dbReference>
<keyword evidence="2 6" id="KW-0812">Transmembrane</keyword>
<dbReference type="EMBL" id="CP015453">
    <property type="protein sequence ID" value="AWH94195.1"/>
    <property type="molecule type" value="Genomic_DNA"/>
</dbReference>
<evidence type="ECO:0000256" key="2">
    <source>
        <dbReference type="ARBA" id="ARBA00022692"/>
    </source>
</evidence>
<keyword evidence="7" id="KW-0132">Cell division</keyword>
<evidence type="ECO:0000313" key="7">
    <source>
        <dbReference type="EMBL" id="AWH94195.1"/>
    </source>
</evidence>
<gene>
    <name evidence="7" type="ORF">A6048_00175</name>
</gene>